<evidence type="ECO:0000313" key="2">
    <source>
        <dbReference type="EMBL" id="CAG5040421.1"/>
    </source>
</evidence>
<name>A0A8S3XTL8_PARAO</name>
<dbReference type="AlphaFoldDB" id="A0A8S3XTL8"/>
<keyword evidence="3" id="KW-1185">Reference proteome</keyword>
<dbReference type="Proteomes" id="UP000691718">
    <property type="component" value="Unassembled WGS sequence"/>
</dbReference>
<organism evidence="2 3">
    <name type="scientific">Parnassius apollo</name>
    <name type="common">Apollo butterfly</name>
    <name type="synonym">Papilio apollo</name>
    <dbReference type="NCBI Taxonomy" id="110799"/>
    <lineage>
        <taxon>Eukaryota</taxon>
        <taxon>Metazoa</taxon>
        <taxon>Ecdysozoa</taxon>
        <taxon>Arthropoda</taxon>
        <taxon>Hexapoda</taxon>
        <taxon>Insecta</taxon>
        <taxon>Pterygota</taxon>
        <taxon>Neoptera</taxon>
        <taxon>Endopterygota</taxon>
        <taxon>Lepidoptera</taxon>
        <taxon>Glossata</taxon>
        <taxon>Ditrysia</taxon>
        <taxon>Papilionoidea</taxon>
        <taxon>Papilionidae</taxon>
        <taxon>Parnassiinae</taxon>
        <taxon>Parnassini</taxon>
        <taxon>Parnassius</taxon>
        <taxon>Parnassius</taxon>
    </lineage>
</organism>
<protein>
    <submittedName>
        <fullName evidence="2">(apollo) hypothetical protein</fullName>
    </submittedName>
</protein>
<feature type="region of interest" description="Disordered" evidence="1">
    <location>
        <begin position="31"/>
        <end position="69"/>
    </location>
</feature>
<reference evidence="2" key="1">
    <citation type="submission" date="2021-04" db="EMBL/GenBank/DDBJ databases">
        <authorList>
            <person name="Tunstrom K."/>
        </authorList>
    </citation>
    <scope>NUCLEOTIDE SEQUENCE</scope>
</reference>
<evidence type="ECO:0000256" key="1">
    <source>
        <dbReference type="SAM" id="MobiDB-lite"/>
    </source>
</evidence>
<dbReference type="OrthoDB" id="7465475at2759"/>
<accession>A0A8S3XTL8</accession>
<sequence length="112" mass="13384">MFVYKYKSLSLMTFHCCRKTRNDEDDPLVVEAKNQEDKFQKTTRKDEDDSLVVEDKNQEDKFQKTTGTDEDDDSLIVEFEIQEYKFPPVAGRRICYINYIFSQLQEKARHNN</sequence>
<comment type="caution">
    <text evidence="2">The sequence shown here is derived from an EMBL/GenBank/DDBJ whole genome shotgun (WGS) entry which is preliminary data.</text>
</comment>
<dbReference type="EMBL" id="CAJQZP010001342">
    <property type="protein sequence ID" value="CAG5040421.1"/>
    <property type="molecule type" value="Genomic_DNA"/>
</dbReference>
<evidence type="ECO:0000313" key="3">
    <source>
        <dbReference type="Proteomes" id="UP000691718"/>
    </source>
</evidence>
<gene>
    <name evidence="2" type="ORF">PAPOLLO_LOCUS21939</name>
</gene>
<feature type="compositionally biased region" description="Basic and acidic residues" evidence="1">
    <location>
        <begin position="33"/>
        <end position="63"/>
    </location>
</feature>
<proteinExistence type="predicted"/>